<keyword evidence="8" id="KW-0804">Transcription</keyword>
<evidence type="ECO:0000256" key="7">
    <source>
        <dbReference type="ARBA" id="ARBA00023125"/>
    </source>
</evidence>
<evidence type="ECO:0000259" key="11">
    <source>
        <dbReference type="PROSITE" id="PS51030"/>
    </source>
</evidence>
<dbReference type="FunFam" id="3.30.50.10:FF:000030">
    <property type="entry name" value="Nuclear Hormone Receptor family"/>
    <property type="match status" value="1"/>
</dbReference>
<evidence type="ECO:0000256" key="1">
    <source>
        <dbReference type="ARBA" id="ARBA00004123"/>
    </source>
</evidence>
<dbReference type="Proteomes" id="UP001328107">
    <property type="component" value="Unassembled WGS sequence"/>
</dbReference>
<keyword evidence="6" id="KW-0805">Transcription regulation</keyword>
<dbReference type="Gene3D" id="1.10.565.10">
    <property type="entry name" value="Retinoid X Receptor"/>
    <property type="match status" value="1"/>
</dbReference>
<dbReference type="PROSITE" id="PS51030">
    <property type="entry name" value="NUCLEAR_REC_DBD_2"/>
    <property type="match status" value="1"/>
</dbReference>
<comment type="similarity">
    <text evidence="2">Belongs to the nuclear hormone receptor family.</text>
</comment>
<proteinExistence type="inferred from homology"/>
<evidence type="ECO:0000313" key="13">
    <source>
        <dbReference type="EMBL" id="GMR46773.1"/>
    </source>
</evidence>
<evidence type="ECO:0000256" key="9">
    <source>
        <dbReference type="ARBA" id="ARBA00023170"/>
    </source>
</evidence>
<dbReference type="GO" id="GO:0000978">
    <property type="term" value="F:RNA polymerase II cis-regulatory region sequence-specific DNA binding"/>
    <property type="evidence" value="ECO:0007669"/>
    <property type="project" value="InterPro"/>
</dbReference>
<dbReference type="Pfam" id="PF00105">
    <property type="entry name" value="zf-C4"/>
    <property type="match status" value="1"/>
</dbReference>
<keyword evidence="3" id="KW-0479">Metal-binding</keyword>
<evidence type="ECO:0000259" key="12">
    <source>
        <dbReference type="PROSITE" id="PS51843"/>
    </source>
</evidence>
<keyword evidence="10" id="KW-0539">Nucleus</keyword>
<keyword evidence="5" id="KW-0862">Zinc</keyword>
<dbReference type="PANTHER" id="PTHR24083">
    <property type="entry name" value="NUCLEAR HORMONE RECEPTOR"/>
    <property type="match status" value="1"/>
</dbReference>
<dbReference type="GO" id="GO:0008270">
    <property type="term" value="F:zinc ion binding"/>
    <property type="evidence" value="ECO:0007669"/>
    <property type="project" value="UniProtKB-KW"/>
</dbReference>
<dbReference type="SUPFAM" id="SSF48508">
    <property type="entry name" value="Nuclear receptor ligand-binding domain"/>
    <property type="match status" value="1"/>
</dbReference>
<comment type="caution">
    <text evidence="13">The sequence shown here is derived from an EMBL/GenBank/DDBJ whole genome shotgun (WGS) entry which is preliminary data.</text>
</comment>
<keyword evidence="14" id="KW-1185">Reference proteome</keyword>
<keyword evidence="9" id="KW-0675">Receptor</keyword>
<accession>A0AAN5CLT1</accession>
<dbReference type="PROSITE" id="PS51843">
    <property type="entry name" value="NR_LBD"/>
    <property type="match status" value="1"/>
</dbReference>
<dbReference type="InterPro" id="IPR000536">
    <property type="entry name" value="Nucl_hrmn_rcpt_lig-bd"/>
</dbReference>
<feature type="non-terminal residue" evidence="13">
    <location>
        <position position="375"/>
    </location>
</feature>
<evidence type="ECO:0000256" key="2">
    <source>
        <dbReference type="ARBA" id="ARBA00005993"/>
    </source>
</evidence>
<feature type="domain" description="Nuclear receptor" evidence="11">
    <location>
        <begin position="148"/>
        <end position="223"/>
    </location>
</feature>
<dbReference type="InterPro" id="IPR049636">
    <property type="entry name" value="HNF4-like_DBD"/>
</dbReference>
<evidence type="ECO:0008006" key="15">
    <source>
        <dbReference type="Google" id="ProtNLM"/>
    </source>
</evidence>
<dbReference type="InterPro" id="IPR035500">
    <property type="entry name" value="NHR-like_dom_sf"/>
</dbReference>
<dbReference type="SMART" id="SM00399">
    <property type="entry name" value="ZnF_C4"/>
    <property type="match status" value="1"/>
</dbReference>
<dbReference type="InterPro" id="IPR013088">
    <property type="entry name" value="Znf_NHR/GATA"/>
</dbReference>
<name>A0AAN5CLT1_9BILA</name>
<evidence type="ECO:0000256" key="3">
    <source>
        <dbReference type="ARBA" id="ARBA00022723"/>
    </source>
</evidence>
<reference evidence="14" key="1">
    <citation type="submission" date="2022-10" db="EMBL/GenBank/DDBJ databases">
        <title>Genome assembly of Pristionchus species.</title>
        <authorList>
            <person name="Yoshida K."/>
            <person name="Sommer R.J."/>
        </authorList>
    </citation>
    <scope>NUCLEOTIDE SEQUENCE [LARGE SCALE GENOMIC DNA]</scope>
    <source>
        <strain evidence="14">RS5460</strain>
    </source>
</reference>
<dbReference type="InterPro" id="IPR050274">
    <property type="entry name" value="Nuclear_hormone_rcpt_NR2"/>
</dbReference>
<dbReference type="PRINTS" id="PR00047">
    <property type="entry name" value="STROIDFINGER"/>
</dbReference>
<keyword evidence="4" id="KW-0863">Zinc-finger</keyword>
<comment type="subcellular location">
    <subcellularLocation>
        <location evidence="1">Nucleus</location>
    </subcellularLocation>
</comment>
<dbReference type="InterPro" id="IPR001628">
    <property type="entry name" value="Znf_hrmn_rcpt"/>
</dbReference>
<dbReference type="Gene3D" id="3.30.50.10">
    <property type="entry name" value="Erythroid Transcription Factor GATA-1, subunit A"/>
    <property type="match status" value="1"/>
</dbReference>
<dbReference type="EMBL" id="BTRK01000004">
    <property type="protein sequence ID" value="GMR46773.1"/>
    <property type="molecule type" value="Genomic_DNA"/>
</dbReference>
<protein>
    <recommendedName>
        <fullName evidence="15">Nuclear receptor</fullName>
    </recommendedName>
</protein>
<organism evidence="13 14">
    <name type="scientific">Pristionchus mayeri</name>
    <dbReference type="NCBI Taxonomy" id="1317129"/>
    <lineage>
        <taxon>Eukaryota</taxon>
        <taxon>Metazoa</taxon>
        <taxon>Ecdysozoa</taxon>
        <taxon>Nematoda</taxon>
        <taxon>Chromadorea</taxon>
        <taxon>Rhabditida</taxon>
        <taxon>Rhabditina</taxon>
        <taxon>Diplogasteromorpha</taxon>
        <taxon>Diplogasteroidea</taxon>
        <taxon>Neodiplogasteridae</taxon>
        <taxon>Pristionchus</taxon>
    </lineage>
</organism>
<sequence length="375" mass="41862">MLSGCISHPLSATGMGRGMCLTSPSLPSHHPPQEFHPTFIAPENHLLSLVLEAPLATAPYAGCSSPNIQSPWNPQNSDCTSDYGSCTSIGEADAIRNANASASHTSLRQDSTGDRNAMQENSRFENDNKDAFRLRSKYQRLKDVFVIGTPCRVCDDTATGFHFNVECCNGCKTFFRRVITENRTYSCKAYGNCEIDKDRRCSCRCCRYNKCLRVGMDASEICAERRERKSRIAPNAAEDHEQSSDHLVNLLMGKEVKFYALLTSRSTPIHESIDAALRADKIFHDVSKYANAPMGPSDQHNFSTWNAKILSSIAEWAKSFELFCSLSPSDQRRLYTHSALSNLFICEAWYTPAKYSDRIVFPDGHSEYRTVAMGA</sequence>
<dbReference type="GO" id="GO:0005634">
    <property type="term" value="C:nucleus"/>
    <property type="evidence" value="ECO:0007669"/>
    <property type="project" value="UniProtKB-SubCell"/>
</dbReference>
<evidence type="ECO:0000256" key="4">
    <source>
        <dbReference type="ARBA" id="ARBA00022771"/>
    </source>
</evidence>
<evidence type="ECO:0000256" key="6">
    <source>
        <dbReference type="ARBA" id="ARBA00023015"/>
    </source>
</evidence>
<evidence type="ECO:0000256" key="8">
    <source>
        <dbReference type="ARBA" id="ARBA00023163"/>
    </source>
</evidence>
<feature type="domain" description="NR LBD" evidence="12">
    <location>
        <begin position="268"/>
        <end position="375"/>
    </location>
</feature>
<dbReference type="CDD" id="cd06960">
    <property type="entry name" value="NR_DBD_HNF4A"/>
    <property type="match status" value="1"/>
</dbReference>
<dbReference type="AlphaFoldDB" id="A0AAN5CLT1"/>
<evidence type="ECO:0000256" key="10">
    <source>
        <dbReference type="ARBA" id="ARBA00023242"/>
    </source>
</evidence>
<evidence type="ECO:0000256" key="5">
    <source>
        <dbReference type="ARBA" id="ARBA00022833"/>
    </source>
</evidence>
<dbReference type="GO" id="GO:0003700">
    <property type="term" value="F:DNA-binding transcription factor activity"/>
    <property type="evidence" value="ECO:0007669"/>
    <property type="project" value="InterPro"/>
</dbReference>
<gene>
    <name evidence="13" type="ORF">PMAYCL1PPCAC_16968</name>
</gene>
<keyword evidence="7" id="KW-0238">DNA-binding</keyword>
<evidence type="ECO:0000313" key="14">
    <source>
        <dbReference type="Proteomes" id="UP001328107"/>
    </source>
</evidence>
<dbReference type="SUPFAM" id="SSF57716">
    <property type="entry name" value="Glucocorticoid receptor-like (DNA-binding domain)"/>
    <property type="match status" value="1"/>
</dbReference>
<dbReference type="PROSITE" id="PS00031">
    <property type="entry name" value="NUCLEAR_REC_DBD_1"/>
    <property type="match status" value="1"/>
</dbReference>